<evidence type="ECO:0000256" key="1">
    <source>
        <dbReference type="ARBA" id="ARBA00008129"/>
    </source>
</evidence>
<dbReference type="PROSITE" id="PS00920">
    <property type="entry name" value="NITRIL_CHT_1"/>
    <property type="match status" value="1"/>
</dbReference>
<reference evidence="3" key="1">
    <citation type="journal article" date="2004" name="Appl. Environ. Microbiol.">
        <title>Exploring nitrilase sequence space for enantioselective catalysis.</title>
        <authorList>
            <person name="Robertson D.E."/>
            <person name="Chaplin J.A."/>
            <person name="DeSantis G."/>
            <person name="Podar M."/>
            <person name="Madden M."/>
            <person name="Chi E."/>
            <person name="Richardson T."/>
            <person name="Milan A."/>
            <person name="Miller M."/>
            <person name="Weiner D.P."/>
            <person name="Wong K."/>
            <person name="McQuaid J."/>
            <person name="Farwell B."/>
            <person name="Preston L.A."/>
            <person name="Tan X."/>
            <person name="Snead M.A."/>
            <person name="Keller M."/>
            <person name="Mathur E."/>
            <person name="Kretz P.L."/>
            <person name="Burk M.J."/>
            <person name="Short J.M."/>
        </authorList>
    </citation>
    <scope>NUCLEOTIDE SEQUENCE</scope>
</reference>
<dbReference type="GO" id="GO:0018762">
    <property type="term" value="F:aliphatic nitrilase activity"/>
    <property type="evidence" value="ECO:0007669"/>
    <property type="project" value="UniProtKB-EC"/>
</dbReference>
<organism evidence="3">
    <name type="scientific">uncultured organism</name>
    <dbReference type="NCBI Taxonomy" id="155900"/>
    <lineage>
        <taxon>unclassified sequences</taxon>
        <taxon>environmental samples</taxon>
    </lineage>
</organism>
<evidence type="ECO:0000259" key="2">
    <source>
        <dbReference type="PROSITE" id="PS50263"/>
    </source>
</evidence>
<dbReference type="InterPro" id="IPR036526">
    <property type="entry name" value="C-N_Hydrolase_sf"/>
</dbReference>
<dbReference type="Gene3D" id="3.60.110.10">
    <property type="entry name" value="Carbon-nitrogen hydrolase"/>
    <property type="match status" value="1"/>
</dbReference>
<dbReference type="EMBL" id="AY487439">
    <property type="protein sequence ID" value="AAR97386.1"/>
    <property type="molecule type" value="Genomic_DNA"/>
</dbReference>
<dbReference type="InterPro" id="IPR044149">
    <property type="entry name" value="Nitrilases_CHs"/>
</dbReference>
<gene>
    <name evidence="3" type="ORF">BD6898</name>
</gene>
<name>Q6RWR3_9ZZZZ</name>
<accession>Q6RWR3</accession>
<dbReference type="AlphaFoldDB" id="Q6RWR3"/>
<feature type="domain" description="CN hydrolase" evidence="2">
    <location>
        <begin position="9"/>
        <end position="290"/>
    </location>
</feature>
<dbReference type="InterPro" id="IPR000132">
    <property type="entry name" value="Nitrilase/CN_hydratase_CS"/>
</dbReference>
<dbReference type="CDD" id="cd07564">
    <property type="entry name" value="nitrilases_CHs"/>
    <property type="match status" value="1"/>
</dbReference>
<dbReference type="InterPro" id="IPR003010">
    <property type="entry name" value="C-N_Hydrolase"/>
</dbReference>
<evidence type="ECO:0000313" key="3">
    <source>
        <dbReference type="EMBL" id="AAR97386.1"/>
    </source>
</evidence>
<dbReference type="PANTHER" id="PTHR46044:SF1">
    <property type="entry name" value="CN HYDROLASE DOMAIN-CONTAINING PROTEIN"/>
    <property type="match status" value="1"/>
</dbReference>
<dbReference type="SUPFAM" id="SSF56317">
    <property type="entry name" value="Carbon-nitrogen hydrolase"/>
    <property type="match status" value="1"/>
</dbReference>
<dbReference type="PROSITE" id="PS00921">
    <property type="entry name" value="NITRIL_CHT_2"/>
    <property type="match status" value="1"/>
</dbReference>
<protein>
    <submittedName>
        <fullName evidence="3">Nitrilase</fullName>
        <ecNumber evidence="3">3.5.5.7</ecNumber>
    </submittedName>
</protein>
<keyword evidence="3" id="KW-0378">Hydrolase</keyword>
<comment type="similarity">
    <text evidence="1">Belongs to the carbon-nitrogen hydrolase superfamily. Nitrilase family.</text>
</comment>
<dbReference type="PANTHER" id="PTHR46044">
    <property type="entry name" value="NITRILASE"/>
    <property type="match status" value="1"/>
</dbReference>
<dbReference type="Pfam" id="PF00795">
    <property type="entry name" value="CN_hydrolase"/>
    <property type="match status" value="1"/>
</dbReference>
<dbReference type="EC" id="3.5.5.7" evidence="3"/>
<proteinExistence type="inferred from homology"/>
<sequence length="330" mass="36463">MDSDMTDTFKAAIIQHAPVFLNLEESLDKAGSLIEKAADQGAKVIAFPETWLPGYPVWLDYSPKAGLWDYQPAKSLYRLLVDNSVTLPGKHLDQLLSIAQKTGAYVVMGAHERVGGTLYNTTIYVGIDGKEYKLHRKLVPTYTERLIWGRGDGSTLSVLMTDYGVLGGLICWEHWMPLARAAMHARYETLHVAQWPAVKDIHQIASRHYAFEGRCFVLAAGSVLTRRDIIEGFNSLARADSDALELLKAISGEDSDLILNGGSAIIAPNGEYLAGPVFNEPSIIYAEIDPALISEGHLTLDTSGHYSRPDIFRLEINDQPQHDVTFRSGH</sequence>
<dbReference type="PROSITE" id="PS50263">
    <property type="entry name" value="CN_HYDROLASE"/>
    <property type="match status" value="1"/>
</dbReference>